<name>A0A645DZ07_9ZZZZ</name>
<dbReference type="InterPro" id="IPR028096">
    <property type="entry name" value="EfeO_Cupredoxin"/>
</dbReference>
<gene>
    <name evidence="2" type="ORF">SDC9_140975</name>
</gene>
<comment type="caution">
    <text evidence="2">The sequence shown here is derived from an EMBL/GenBank/DDBJ whole genome shotgun (WGS) entry which is preliminary data.</text>
</comment>
<sequence>MIGFFSSKLFKNPSLSQKFSLVAGVLILFFALSNIFNQTKSFFPFKHVSTTVVSDQKQIINMSVTNSAYLPDYFEVKTNTPIVWQITPKGITSCTTTIISPLVLDKPIKLSPFQPTSVEFIIKKSGTYRFYCSMGMVTGIIKAVD</sequence>
<organism evidence="2">
    <name type="scientific">bioreactor metagenome</name>
    <dbReference type="NCBI Taxonomy" id="1076179"/>
    <lineage>
        <taxon>unclassified sequences</taxon>
        <taxon>metagenomes</taxon>
        <taxon>ecological metagenomes</taxon>
    </lineage>
</organism>
<dbReference type="AlphaFoldDB" id="A0A645DZ07"/>
<dbReference type="Pfam" id="PF13473">
    <property type="entry name" value="Cupredoxin_1"/>
    <property type="match status" value="1"/>
</dbReference>
<dbReference type="SUPFAM" id="SSF49503">
    <property type="entry name" value="Cupredoxins"/>
    <property type="match status" value="1"/>
</dbReference>
<dbReference type="InterPro" id="IPR008972">
    <property type="entry name" value="Cupredoxin"/>
</dbReference>
<evidence type="ECO:0000313" key="2">
    <source>
        <dbReference type="EMBL" id="MPM93833.1"/>
    </source>
</evidence>
<reference evidence="2" key="1">
    <citation type="submission" date="2019-08" db="EMBL/GenBank/DDBJ databases">
        <authorList>
            <person name="Kucharzyk K."/>
            <person name="Murdoch R.W."/>
            <person name="Higgins S."/>
            <person name="Loffler F."/>
        </authorList>
    </citation>
    <scope>NUCLEOTIDE SEQUENCE</scope>
</reference>
<accession>A0A645DZ07</accession>
<dbReference type="Gene3D" id="2.60.40.420">
    <property type="entry name" value="Cupredoxins - blue copper proteins"/>
    <property type="match status" value="1"/>
</dbReference>
<feature type="domain" description="EfeO-type cupredoxin-like" evidence="1">
    <location>
        <begin position="41"/>
        <end position="137"/>
    </location>
</feature>
<protein>
    <recommendedName>
        <fullName evidence="1">EfeO-type cupredoxin-like domain-containing protein</fullName>
    </recommendedName>
</protein>
<dbReference type="EMBL" id="VSSQ01040558">
    <property type="protein sequence ID" value="MPM93833.1"/>
    <property type="molecule type" value="Genomic_DNA"/>
</dbReference>
<evidence type="ECO:0000259" key="1">
    <source>
        <dbReference type="Pfam" id="PF13473"/>
    </source>
</evidence>
<proteinExistence type="predicted"/>